<sequence length="630" mass="70538">MRERSRREEETVGKKRNGTRSVKKSLLVDDKAVDPALAQLFASSVRLEYFLHWETIANEEKSGPVIAPPLSRYVESSPTNRQRDEGEESEADDIVEEDEELSSVDGDIEDADIKDLSGEIHELERPLALDDLIEAKLDKKKRKRKREEEEDGLEEKYMKRLAKEELKEDEERQAERRLKIQREIVEQNGNKADREVNIDKDEAMSDAASSKGTESNDSQQEDDDEEEKEEEEIDVAESEDDGNDAKVKAQFTPDDVPVHETLAPSKDAVEIEKASRTVFLANVSTEAIRSKSAKKALLAHMGSFLDSLPNPPEDKPKHIVESIRFRSTAFAGMSLPKKAAFAKKELMEATTKSTNAYVVYSTAYAAREAVKRLNGSVILDRHLRVDGVAHPSKIDHRRCVFVGNLGFVDDESMLDQDGENGRKRSKTPSDVEEGLWRQFSKAGLVESVRVVRDEKTRVGKGFAYVQFHDPNAVEAALLFNDKKYPPMLPRILRVVRAKAVRKTALAQQSHRPSRSPANNTHRKPSGDRIYNPKLSSQQASLQGRASRLLGKAGAAQFHKLESNQKGGKEKPSGLEGIAKSPETIVFEGFRASSRFGRPKDLKMGGGKKKGKPKTRSSKRAAEWKKSGGRK</sequence>
<dbReference type="GO" id="GO:0019843">
    <property type="term" value="F:rRNA binding"/>
    <property type="evidence" value="ECO:0007669"/>
    <property type="project" value="TreeGrafter"/>
</dbReference>
<feature type="region of interest" description="Disordered" evidence="8">
    <location>
        <begin position="61"/>
        <end position="110"/>
    </location>
</feature>
<feature type="compositionally biased region" description="Basic and acidic residues" evidence="8">
    <location>
        <begin position="1"/>
        <end position="13"/>
    </location>
</feature>
<evidence type="ECO:0000256" key="4">
    <source>
        <dbReference type="ARBA" id="ARBA00015520"/>
    </source>
</evidence>
<organism evidence="10 11">
    <name type="scientific">Scytalidium lignicola</name>
    <name type="common">Hyphomycete</name>
    <dbReference type="NCBI Taxonomy" id="5539"/>
    <lineage>
        <taxon>Eukaryota</taxon>
        <taxon>Fungi</taxon>
        <taxon>Dikarya</taxon>
        <taxon>Ascomycota</taxon>
        <taxon>Pezizomycotina</taxon>
        <taxon>Leotiomycetes</taxon>
        <taxon>Leotiomycetes incertae sedis</taxon>
        <taxon>Scytalidium</taxon>
    </lineage>
</organism>
<evidence type="ECO:0000313" key="11">
    <source>
        <dbReference type="Proteomes" id="UP000258309"/>
    </source>
</evidence>
<dbReference type="SUPFAM" id="SSF54928">
    <property type="entry name" value="RNA-binding domain, RBD"/>
    <property type="match status" value="2"/>
</dbReference>
<reference evidence="10 11" key="1">
    <citation type="submission" date="2018-05" db="EMBL/GenBank/DDBJ databases">
        <title>Draft genome sequence of Scytalidium lignicola DSM 105466, a ubiquitous saprotrophic fungus.</title>
        <authorList>
            <person name="Buettner E."/>
            <person name="Gebauer A.M."/>
            <person name="Hofrichter M."/>
            <person name="Liers C."/>
            <person name="Kellner H."/>
        </authorList>
    </citation>
    <scope>NUCLEOTIDE SEQUENCE [LARGE SCALE GENOMIC DNA]</scope>
    <source>
        <strain evidence="10 11">DSM 105466</strain>
    </source>
</reference>
<evidence type="ECO:0000256" key="5">
    <source>
        <dbReference type="ARBA" id="ARBA00022884"/>
    </source>
</evidence>
<keyword evidence="11" id="KW-1185">Reference proteome</keyword>
<feature type="non-terminal residue" evidence="10">
    <location>
        <position position="1"/>
    </location>
</feature>
<feature type="compositionally biased region" description="Basic residues" evidence="8">
    <location>
        <begin position="605"/>
        <end position="618"/>
    </location>
</feature>
<dbReference type="SMART" id="SM00360">
    <property type="entry name" value="RRM"/>
    <property type="match status" value="2"/>
</dbReference>
<evidence type="ECO:0000256" key="6">
    <source>
        <dbReference type="ARBA" id="ARBA00023242"/>
    </source>
</evidence>
<proteinExistence type="inferred from homology"/>
<dbReference type="OMA" id="NAYAVYT"/>
<name>A0A3E2HLT8_SCYLI</name>
<feature type="compositionally biased region" description="Basic and acidic residues" evidence="8">
    <location>
        <begin position="154"/>
        <end position="203"/>
    </location>
</feature>
<evidence type="ECO:0000256" key="1">
    <source>
        <dbReference type="ARBA" id="ARBA00002475"/>
    </source>
</evidence>
<protein>
    <recommendedName>
        <fullName evidence="4">Nucleolar protein 12</fullName>
    </recommendedName>
</protein>
<dbReference type="InterPro" id="IPR012677">
    <property type="entry name" value="Nucleotide-bd_a/b_plait_sf"/>
</dbReference>
<feature type="compositionally biased region" description="Basic and acidic residues" evidence="8">
    <location>
        <begin position="558"/>
        <end position="572"/>
    </location>
</feature>
<gene>
    <name evidence="10" type="ORF">B7463_g1977</name>
</gene>
<comment type="subcellular location">
    <subcellularLocation>
        <location evidence="2">Nucleus</location>
        <location evidence="2">Nucleolus</location>
    </subcellularLocation>
</comment>
<feature type="compositionally biased region" description="Polar residues" evidence="8">
    <location>
        <begin position="533"/>
        <end position="543"/>
    </location>
</feature>
<dbReference type="InterPro" id="IPR035979">
    <property type="entry name" value="RBD_domain_sf"/>
</dbReference>
<comment type="similarity">
    <text evidence="3">Belongs to the RRM RBM34 family.</text>
</comment>
<feature type="compositionally biased region" description="Basic residues" evidence="8">
    <location>
        <begin position="14"/>
        <end position="23"/>
    </location>
</feature>
<dbReference type="EMBL" id="NCSJ02000022">
    <property type="protein sequence ID" value="RFU34354.1"/>
    <property type="molecule type" value="Genomic_DNA"/>
</dbReference>
<feature type="compositionally biased region" description="Acidic residues" evidence="8">
    <location>
        <begin position="219"/>
        <end position="242"/>
    </location>
</feature>
<keyword evidence="6" id="KW-0539">Nucleus</keyword>
<evidence type="ECO:0000256" key="7">
    <source>
        <dbReference type="PROSITE-ProRule" id="PRU00176"/>
    </source>
</evidence>
<feature type="region of interest" description="Disordered" evidence="8">
    <location>
        <begin position="139"/>
        <end position="248"/>
    </location>
</feature>
<evidence type="ECO:0000256" key="8">
    <source>
        <dbReference type="SAM" id="MobiDB-lite"/>
    </source>
</evidence>
<dbReference type="PROSITE" id="PS50102">
    <property type="entry name" value="RRM"/>
    <property type="match status" value="1"/>
</dbReference>
<comment type="caution">
    <text evidence="10">The sequence shown here is derived from an EMBL/GenBank/DDBJ whole genome shotgun (WGS) entry which is preliminary data.</text>
</comment>
<dbReference type="Gene3D" id="3.30.70.330">
    <property type="match status" value="2"/>
</dbReference>
<evidence type="ECO:0000256" key="3">
    <source>
        <dbReference type="ARBA" id="ARBA00007077"/>
    </source>
</evidence>
<evidence type="ECO:0000259" key="9">
    <source>
        <dbReference type="PROSITE" id="PS50102"/>
    </source>
</evidence>
<evidence type="ECO:0000313" key="10">
    <source>
        <dbReference type="EMBL" id="RFU34354.1"/>
    </source>
</evidence>
<dbReference type="GO" id="GO:0005730">
    <property type="term" value="C:nucleolus"/>
    <property type="evidence" value="ECO:0007669"/>
    <property type="project" value="UniProtKB-SubCell"/>
</dbReference>
<feature type="compositionally biased region" description="Acidic residues" evidence="8">
    <location>
        <begin position="85"/>
        <end position="110"/>
    </location>
</feature>
<dbReference type="Pfam" id="PF00076">
    <property type="entry name" value="RRM_1"/>
    <property type="match status" value="1"/>
</dbReference>
<feature type="compositionally biased region" description="Basic and acidic residues" evidence="8">
    <location>
        <begin position="619"/>
        <end position="630"/>
    </location>
</feature>
<dbReference type="PANTHER" id="PTHR23236:SF25">
    <property type="entry name" value="RNA-BINDING PROTEIN 34"/>
    <property type="match status" value="1"/>
</dbReference>
<dbReference type="GO" id="GO:0000463">
    <property type="term" value="P:maturation of LSU-rRNA from tricistronic rRNA transcript (SSU-rRNA, 5.8S rRNA, LSU-rRNA)"/>
    <property type="evidence" value="ECO:0007669"/>
    <property type="project" value="TreeGrafter"/>
</dbReference>
<dbReference type="InterPro" id="IPR000504">
    <property type="entry name" value="RRM_dom"/>
</dbReference>
<evidence type="ECO:0000256" key="2">
    <source>
        <dbReference type="ARBA" id="ARBA00004604"/>
    </source>
</evidence>
<accession>A0A3E2HLT8</accession>
<comment type="function">
    <text evidence="1">Involved in pre-25S rRNA processing.</text>
</comment>
<dbReference type="AlphaFoldDB" id="A0A3E2HLT8"/>
<keyword evidence="5 7" id="KW-0694">RNA-binding</keyword>
<feature type="region of interest" description="Disordered" evidence="8">
    <location>
        <begin position="557"/>
        <end position="630"/>
    </location>
</feature>
<dbReference type="PANTHER" id="PTHR23236">
    <property type="entry name" value="EUKARYOTIC TRANSLATION INITIATION FACTOR 4B/4H"/>
    <property type="match status" value="1"/>
</dbReference>
<dbReference type="Proteomes" id="UP000258309">
    <property type="component" value="Unassembled WGS sequence"/>
</dbReference>
<feature type="region of interest" description="Disordered" evidence="8">
    <location>
        <begin position="1"/>
        <end position="24"/>
    </location>
</feature>
<feature type="region of interest" description="Disordered" evidence="8">
    <location>
        <begin position="502"/>
        <end position="544"/>
    </location>
</feature>
<feature type="non-terminal residue" evidence="10">
    <location>
        <position position="630"/>
    </location>
</feature>
<feature type="compositionally biased region" description="Polar residues" evidence="8">
    <location>
        <begin position="505"/>
        <end position="519"/>
    </location>
</feature>
<dbReference type="OrthoDB" id="442677at2759"/>
<dbReference type="STRING" id="5539.A0A3E2HLT8"/>
<feature type="region of interest" description="Disordered" evidence="8">
    <location>
        <begin position="413"/>
        <end position="432"/>
    </location>
</feature>
<feature type="domain" description="RRM" evidence="9">
    <location>
        <begin position="398"/>
        <end position="499"/>
    </location>
</feature>